<accession>A0A7D6BBX4</accession>
<protein>
    <submittedName>
        <fullName evidence="1">Uncharacterized protein</fullName>
    </submittedName>
</protein>
<dbReference type="AlphaFoldDB" id="A0A7D6BBX4"/>
<proteinExistence type="predicted"/>
<reference evidence="2" key="1">
    <citation type="submission" date="2020-07" db="EMBL/GenBank/DDBJ databases">
        <title>Metabolic diversity and evolutionary history of the archaeal phylum ###Micrarchaeota### uncovered from a freshwater lake metagenome.</title>
        <authorList>
            <person name="Kadnikov V.V."/>
            <person name="Savvichev A.S."/>
            <person name="Mardanov A.V."/>
            <person name="Beletsky A.V."/>
            <person name="Chupakov A.V."/>
            <person name="Kokryatskaya N.M."/>
            <person name="Pimenov N.V."/>
            <person name="Ravin N.V."/>
        </authorList>
    </citation>
    <scope>NUCLEOTIDE SEQUENCE [LARGE SCALE GENOMIC DNA]</scope>
</reference>
<organism evidence="1 2">
    <name type="scientific">Fermentimicrarchaeum limneticum</name>
    <dbReference type="NCBI Taxonomy" id="2795018"/>
    <lineage>
        <taxon>Archaea</taxon>
        <taxon>Candidatus Micrarchaeota</taxon>
        <taxon>Candidatus Fermentimicrarchaeales</taxon>
        <taxon>Candidatus Fermentimicrarchaeaceae</taxon>
        <taxon>Candidatus Fermentimicrarchaeum</taxon>
    </lineage>
</organism>
<dbReference type="EMBL" id="CP058998">
    <property type="protein sequence ID" value="QLJ52639.1"/>
    <property type="molecule type" value="Genomic_DNA"/>
</dbReference>
<evidence type="ECO:0000313" key="2">
    <source>
        <dbReference type="Proteomes" id="UP000510821"/>
    </source>
</evidence>
<sequence>MKMDISGLKDEEIDELISFLDRRNIHSFIKKNGERLLLICSSATRIGPMRVELGIENI</sequence>
<dbReference type="Proteomes" id="UP000510821">
    <property type="component" value="Chromosome"/>
</dbReference>
<dbReference type="KEGG" id="flt:Sv326_0464"/>
<gene>
    <name evidence="1" type="ORF">Sv326_0464</name>
</gene>
<evidence type="ECO:0000313" key="1">
    <source>
        <dbReference type="EMBL" id="QLJ52639.1"/>
    </source>
</evidence>
<name>A0A7D6BBX4_FERL1</name>